<dbReference type="InterPro" id="IPR012337">
    <property type="entry name" value="RNaseH-like_sf"/>
</dbReference>
<sequence>MLWKWRNMNLFQEDFVWPQDPRAAVFKLVAEVLNAEDNWKRLSPTKQKSNIWVSWVTPPDHWVKLDTNGASRENSRPASAVGVIRNCSGEWMPFGKKLGLCCSVRAELWALRLGLLVAKDNGFRRVMVEADSLVILQLINDDVCQINAYRPIICDIQRLMKMDWEVCMNHTYCEGNRVADFLTNYILDGHECDVIWLYPPALVHPFIEADSAGVAWQRRVANLVS</sequence>
<dbReference type="Pfam" id="PF13456">
    <property type="entry name" value="RVT_3"/>
    <property type="match status" value="1"/>
</dbReference>
<evidence type="ECO:0000313" key="2">
    <source>
        <dbReference type="EMBL" id="KAJ7979933.1"/>
    </source>
</evidence>
<dbReference type="GO" id="GO:0004523">
    <property type="term" value="F:RNA-DNA hybrid ribonuclease activity"/>
    <property type="evidence" value="ECO:0007669"/>
    <property type="project" value="InterPro"/>
</dbReference>
<dbReference type="InterPro" id="IPR044730">
    <property type="entry name" value="RNase_H-like_dom_plant"/>
</dbReference>
<evidence type="ECO:0000313" key="3">
    <source>
        <dbReference type="Proteomes" id="UP001163823"/>
    </source>
</evidence>
<dbReference type="InterPro" id="IPR053151">
    <property type="entry name" value="RNase_H-like"/>
</dbReference>
<dbReference type="PROSITE" id="PS50879">
    <property type="entry name" value="RNASE_H_1"/>
    <property type="match status" value="1"/>
</dbReference>
<dbReference type="AlphaFoldDB" id="A0AAD7QEC2"/>
<dbReference type="PANTHER" id="PTHR47723:SF19">
    <property type="entry name" value="POLYNUCLEOTIDYL TRANSFERASE, RIBONUCLEASE H-LIKE SUPERFAMILY PROTEIN"/>
    <property type="match status" value="1"/>
</dbReference>
<dbReference type="GO" id="GO:0003676">
    <property type="term" value="F:nucleic acid binding"/>
    <property type="evidence" value="ECO:0007669"/>
    <property type="project" value="InterPro"/>
</dbReference>
<protein>
    <submittedName>
        <fullName evidence="2">Ribonuclease H</fullName>
    </submittedName>
</protein>
<dbReference type="InterPro" id="IPR002156">
    <property type="entry name" value="RNaseH_domain"/>
</dbReference>
<reference evidence="2" key="1">
    <citation type="journal article" date="2023" name="Science">
        <title>Elucidation of the pathway for biosynthesis of saponin adjuvants from the soapbark tree.</title>
        <authorList>
            <person name="Reed J."/>
            <person name="Orme A."/>
            <person name="El-Demerdash A."/>
            <person name="Owen C."/>
            <person name="Martin L.B.B."/>
            <person name="Misra R.C."/>
            <person name="Kikuchi S."/>
            <person name="Rejzek M."/>
            <person name="Martin A.C."/>
            <person name="Harkess A."/>
            <person name="Leebens-Mack J."/>
            <person name="Louveau T."/>
            <person name="Stephenson M.J."/>
            <person name="Osbourn A."/>
        </authorList>
    </citation>
    <scope>NUCLEOTIDE SEQUENCE</scope>
    <source>
        <strain evidence="2">S10</strain>
    </source>
</reference>
<keyword evidence="3" id="KW-1185">Reference proteome</keyword>
<proteinExistence type="predicted"/>
<dbReference type="Proteomes" id="UP001163823">
    <property type="component" value="Chromosome 2"/>
</dbReference>
<dbReference type="InterPro" id="IPR036397">
    <property type="entry name" value="RNaseH_sf"/>
</dbReference>
<dbReference type="Gene3D" id="3.30.420.10">
    <property type="entry name" value="Ribonuclease H-like superfamily/Ribonuclease H"/>
    <property type="match status" value="1"/>
</dbReference>
<dbReference type="CDD" id="cd06222">
    <property type="entry name" value="RNase_H_like"/>
    <property type="match status" value="1"/>
</dbReference>
<dbReference type="KEGG" id="qsa:O6P43_003275"/>
<dbReference type="SUPFAM" id="SSF53098">
    <property type="entry name" value="Ribonuclease H-like"/>
    <property type="match status" value="1"/>
</dbReference>
<name>A0AAD7QEC2_QUISA</name>
<feature type="domain" description="RNase H type-1" evidence="1">
    <location>
        <begin position="59"/>
        <end position="188"/>
    </location>
</feature>
<evidence type="ECO:0000259" key="1">
    <source>
        <dbReference type="PROSITE" id="PS50879"/>
    </source>
</evidence>
<dbReference type="EMBL" id="JARAOO010000002">
    <property type="protein sequence ID" value="KAJ7979933.1"/>
    <property type="molecule type" value="Genomic_DNA"/>
</dbReference>
<dbReference type="PANTHER" id="PTHR47723">
    <property type="entry name" value="OS05G0353850 PROTEIN"/>
    <property type="match status" value="1"/>
</dbReference>
<comment type="caution">
    <text evidence="2">The sequence shown here is derived from an EMBL/GenBank/DDBJ whole genome shotgun (WGS) entry which is preliminary data.</text>
</comment>
<accession>A0AAD7QEC2</accession>
<organism evidence="2 3">
    <name type="scientific">Quillaja saponaria</name>
    <name type="common">Soap bark tree</name>
    <dbReference type="NCBI Taxonomy" id="32244"/>
    <lineage>
        <taxon>Eukaryota</taxon>
        <taxon>Viridiplantae</taxon>
        <taxon>Streptophyta</taxon>
        <taxon>Embryophyta</taxon>
        <taxon>Tracheophyta</taxon>
        <taxon>Spermatophyta</taxon>
        <taxon>Magnoliopsida</taxon>
        <taxon>eudicotyledons</taxon>
        <taxon>Gunneridae</taxon>
        <taxon>Pentapetalae</taxon>
        <taxon>rosids</taxon>
        <taxon>fabids</taxon>
        <taxon>Fabales</taxon>
        <taxon>Quillajaceae</taxon>
        <taxon>Quillaja</taxon>
    </lineage>
</organism>
<gene>
    <name evidence="2" type="ORF">O6P43_003275</name>
</gene>